<dbReference type="Proteomes" id="UP000649829">
    <property type="component" value="Unassembled WGS sequence"/>
</dbReference>
<evidence type="ECO:0000256" key="1">
    <source>
        <dbReference type="ARBA" id="ARBA00005250"/>
    </source>
</evidence>
<dbReference type="InterPro" id="IPR036866">
    <property type="entry name" value="RibonucZ/Hydroxyglut_hydro"/>
</dbReference>
<dbReference type="PANTHER" id="PTHR42951">
    <property type="entry name" value="METALLO-BETA-LACTAMASE DOMAIN-CONTAINING"/>
    <property type="match status" value="1"/>
</dbReference>
<accession>A0A917SNJ1</accession>
<dbReference type="InterPro" id="IPR001279">
    <property type="entry name" value="Metallo-B-lactamas"/>
</dbReference>
<dbReference type="Gene3D" id="3.60.15.10">
    <property type="entry name" value="Ribonuclease Z/Hydroxyacylglutathione hydrolase-like"/>
    <property type="match status" value="1"/>
</dbReference>
<feature type="domain" description="Metallo-beta-lactamase" evidence="2">
    <location>
        <begin position="28"/>
        <end position="229"/>
    </location>
</feature>
<dbReference type="Pfam" id="PF00753">
    <property type="entry name" value="Lactamase_B"/>
    <property type="match status" value="1"/>
</dbReference>
<evidence type="ECO:0000313" key="4">
    <source>
        <dbReference type="Proteomes" id="UP000649829"/>
    </source>
</evidence>
<dbReference type="EMBL" id="BMLF01000001">
    <property type="protein sequence ID" value="GGL89059.1"/>
    <property type="molecule type" value="Genomic_DNA"/>
</dbReference>
<dbReference type="SUPFAM" id="SSF56281">
    <property type="entry name" value="Metallo-hydrolase/oxidoreductase"/>
    <property type="match status" value="1"/>
</dbReference>
<name>A0A917SNJ1_9RHOB</name>
<dbReference type="InterPro" id="IPR050855">
    <property type="entry name" value="NDM-1-like"/>
</dbReference>
<dbReference type="CDD" id="cd16282">
    <property type="entry name" value="metallo-hydrolase-like_MBL-fold"/>
    <property type="match status" value="1"/>
</dbReference>
<evidence type="ECO:0000313" key="3">
    <source>
        <dbReference type="EMBL" id="GGL89059.1"/>
    </source>
</evidence>
<comment type="caution">
    <text evidence="3">The sequence shown here is derived from an EMBL/GenBank/DDBJ whole genome shotgun (WGS) entry which is preliminary data.</text>
</comment>
<dbReference type="SMART" id="SM00849">
    <property type="entry name" value="Lactamase_B"/>
    <property type="match status" value="1"/>
</dbReference>
<dbReference type="PANTHER" id="PTHR42951:SF4">
    <property type="entry name" value="ACYL-COENZYME A THIOESTERASE MBLAC2"/>
    <property type="match status" value="1"/>
</dbReference>
<evidence type="ECO:0000259" key="2">
    <source>
        <dbReference type="SMART" id="SM00849"/>
    </source>
</evidence>
<dbReference type="AlphaFoldDB" id="A0A917SNJ1"/>
<proteinExistence type="inferred from homology"/>
<dbReference type="GO" id="GO:0017001">
    <property type="term" value="P:antibiotic catabolic process"/>
    <property type="evidence" value="ECO:0007669"/>
    <property type="project" value="UniProtKB-ARBA"/>
</dbReference>
<sequence>MYEDTKRELQDLGNGLYAWVQGDGSWGWSNSGLITGDDDRVLMVDTLFTGRLTADMLEAYRRAVPAAETIDVLVNTHSNGDHTYGNHLVKGARIIGSTACLEEMEERPATVVQEVVAHPEKFGAYGRFFTETMGSRFDFSDIGHLPPDETFDGTRTLEIGGRRIELTELGPAHTRGDIVIHVPDARTVYTGDLVFHGGHPIIWAGPIGNWIAACDHILGLDVDIVVPGHGAVCGKPEVQALRDYLTHVETETTKAHEAGLTWEEAAYEVGYDAFDSWLDRERIVANVANVYRTLSGGRVDPTKDEIMAQMLRYRHGAECPHDGPCGCQAH</sequence>
<keyword evidence="4" id="KW-1185">Reference proteome</keyword>
<protein>
    <recommendedName>
        <fullName evidence="2">Metallo-beta-lactamase domain-containing protein</fullName>
    </recommendedName>
</protein>
<comment type="similarity">
    <text evidence="1">Belongs to the metallo-beta-lactamase superfamily. Class-B beta-lactamase family.</text>
</comment>
<reference evidence="3" key="2">
    <citation type="submission" date="2020-09" db="EMBL/GenBank/DDBJ databases">
        <authorList>
            <person name="Sun Q."/>
            <person name="Zhou Y."/>
        </authorList>
    </citation>
    <scope>NUCLEOTIDE SEQUENCE</scope>
    <source>
        <strain evidence="3">CGMCC 1.6293</strain>
    </source>
</reference>
<reference evidence="3" key="1">
    <citation type="journal article" date="2014" name="Int. J. Syst. Evol. Microbiol.">
        <title>Complete genome sequence of Corynebacterium casei LMG S-19264T (=DSM 44701T), isolated from a smear-ripened cheese.</title>
        <authorList>
            <consortium name="US DOE Joint Genome Institute (JGI-PGF)"/>
            <person name="Walter F."/>
            <person name="Albersmeier A."/>
            <person name="Kalinowski J."/>
            <person name="Ruckert C."/>
        </authorList>
    </citation>
    <scope>NUCLEOTIDE SEQUENCE</scope>
    <source>
        <strain evidence="3">CGMCC 1.6293</strain>
    </source>
</reference>
<gene>
    <name evidence="3" type="ORF">GCM10011534_09000</name>
</gene>
<organism evidence="3 4">
    <name type="scientific">Pseudooceanicola nanhaiensis</name>
    <dbReference type="NCBI Taxonomy" id="375761"/>
    <lineage>
        <taxon>Bacteria</taxon>
        <taxon>Pseudomonadati</taxon>
        <taxon>Pseudomonadota</taxon>
        <taxon>Alphaproteobacteria</taxon>
        <taxon>Rhodobacterales</taxon>
        <taxon>Paracoccaceae</taxon>
        <taxon>Pseudooceanicola</taxon>
    </lineage>
</organism>
<dbReference type="RefSeq" id="WP_051630296.1">
    <property type="nucleotide sequence ID" value="NZ_BMLF01000001.1"/>
</dbReference>